<proteinExistence type="predicted"/>
<accession>W2SQI1</accession>
<dbReference type="KEGG" id="nai:NECAME_14439"/>
<dbReference type="EMBL" id="KI668868">
    <property type="protein sequence ID" value="ETN70952.1"/>
    <property type="molecule type" value="Genomic_DNA"/>
</dbReference>
<gene>
    <name evidence="1" type="ORF">NECAME_14439</name>
</gene>
<protein>
    <submittedName>
        <fullName evidence="1">Uncharacterized protein</fullName>
    </submittedName>
</protein>
<name>W2SQI1_NECAM</name>
<dbReference type="AlphaFoldDB" id="W2SQI1"/>
<keyword evidence="2" id="KW-1185">Reference proteome</keyword>
<dbReference type="STRING" id="51031.W2SQI1"/>
<evidence type="ECO:0000313" key="1">
    <source>
        <dbReference type="EMBL" id="ETN70952.1"/>
    </source>
</evidence>
<dbReference type="Proteomes" id="UP000053676">
    <property type="component" value="Unassembled WGS sequence"/>
</dbReference>
<evidence type="ECO:0000313" key="2">
    <source>
        <dbReference type="Proteomes" id="UP000053676"/>
    </source>
</evidence>
<reference evidence="2" key="1">
    <citation type="journal article" date="2014" name="Nat. Genet.">
        <title>Genome of the human hookworm Necator americanus.</title>
        <authorList>
            <person name="Tang Y.T."/>
            <person name="Gao X."/>
            <person name="Rosa B.A."/>
            <person name="Abubucker S."/>
            <person name="Hallsworth-Pepin K."/>
            <person name="Martin J."/>
            <person name="Tyagi R."/>
            <person name="Heizer E."/>
            <person name="Zhang X."/>
            <person name="Bhonagiri-Palsikar V."/>
            <person name="Minx P."/>
            <person name="Warren W.C."/>
            <person name="Wang Q."/>
            <person name="Zhan B."/>
            <person name="Hotez P.J."/>
            <person name="Sternberg P.W."/>
            <person name="Dougall A."/>
            <person name="Gaze S.T."/>
            <person name="Mulvenna J."/>
            <person name="Sotillo J."/>
            <person name="Ranganathan S."/>
            <person name="Rabelo E.M."/>
            <person name="Wilson R.K."/>
            <person name="Felgner P.L."/>
            <person name="Bethony J."/>
            <person name="Hawdon J.M."/>
            <person name="Gasser R.B."/>
            <person name="Loukas A."/>
            <person name="Mitreva M."/>
        </authorList>
    </citation>
    <scope>NUCLEOTIDE SEQUENCE [LARGE SCALE GENOMIC DNA]</scope>
</reference>
<sequence length="74" mass="8391">MTLPYERFTGKTIEKLIFKLASDLVLPIESVAPNFFQARKEGELRFKVQSRLVISCFRGEAVLLIFATGSLLKN</sequence>
<organism evidence="1 2">
    <name type="scientific">Necator americanus</name>
    <name type="common">Human hookworm</name>
    <dbReference type="NCBI Taxonomy" id="51031"/>
    <lineage>
        <taxon>Eukaryota</taxon>
        <taxon>Metazoa</taxon>
        <taxon>Ecdysozoa</taxon>
        <taxon>Nematoda</taxon>
        <taxon>Chromadorea</taxon>
        <taxon>Rhabditida</taxon>
        <taxon>Rhabditina</taxon>
        <taxon>Rhabditomorpha</taxon>
        <taxon>Strongyloidea</taxon>
        <taxon>Ancylostomatidae</taxon>
        <taxon>Bunostominae</taxon>
        <taxon>Necator</taxon>
    </lineage>
</organism>